<name>A0A1H9LKK5_9HYPH</name>
<dbReference type="RefSeq" id="WP_143061984.1">
    <property type="nucleotide sequence ID" value="NZ_FOFG01000011.1"/>
</dbReference>
<feature type="chain" id="PRO_5011628992" evidence="1">
    <location>
        <begin position="32"/>
        <end position="243"/>
    </location>
</feature>
<dbReference type="EMBL" id="FOFG01000011">
    <property type="protein sequence ID" value="SER11645.1"/>
    <property type="molecule type" value="Genomic_DNA"/>
</dbReference>
<reference evidence="2 3" key="1">
    <citation type="submission" date="2016-10" db="EMBL/GenBank/DDBJ databases">
        <authorList>
            <person name="de Groot N.N."/>
        </authorList>
    </citation>
    <scope>NUCLEOTIDE SEQUENCE [LARGE SCALE GENOMIC DNA]</scope>
    <source>
        <strain evidence="2 3">A52C2</strain>
    </source>
</reference>
<keyword evidence="3" id="KW-1185">Reference proteome</keyword>
<evidence type="ECO:0000313" key="2">
    <source>
        <dbReference type="EMBL" id="SER11645.1"/>
    </source>
</evidence>
<dbReference type="Proteomes" id="UP000199647">
    <property type="component" value="Unassembled WGS sequence"/>
</dbReference>
<evidence type="ECO:0000313" key="3">
    <source>
        <dbReference type="Proteomes" id="UP000199647"/>
    </source>
</evidence>
<feature type="signal peptide" evidence="1">
    <location>
        <begin position="1"/>
        <end position="31"/>
    </location>
</feature>
<organism evidence="2 3">
    <name type="scientific">Faunimonas pinastri</name>
    <dbReference type="NCBI Taxonomy" id="1855383"/>
    <lineage>
        <taxon>Bacteria</taxon>
        <taxon>Pseudomonadati</taxon>
        <taxon>Pseudomonadota</taxon>
        <taxon>Alphaproteobacteria</taxon>
        <taxon>Hyphomicrobiales</taxon>
        <taxon>Afifellaceae</taxon>
        <taxon>Faunimonas</taxon>
    </lineage>
</organism>
<keyword evidence="1" id="KW-0732">Signal</keyword>
<dbReference type="AlphaFoldDB" id="A0A1H9LKK5"/>
<gene>
    <name evidence="2" type="ORF">SAMN05216548_111118</name>
</gene>
<protein>
    <submittedName>
        <fullName evidence="2">Uncharacterized protein</fullName>
    </submittedName>
</protein>
<dbReference type="OrthoDB" id="6847114at2"/>
<sequence>MLSTLIPRMHRGPLVRTALVAGLVLPSAAHAGCVWSDLVDEEARVAAVTSSSGRVHFVEDDVLVHGCPNDSAACRERAFVLPGDVVLAGPTQGAYTCAGYAGAKGFATIGWLPSAALTALPQAQQAPQDWAGHWIAPEQDITVTSDAAGLLAVDGEATWGMGDPWRRKNGGVHVGVLSGKVRPANGAIAFSTGANDETLPYEAGDEFDCRVRMVRRGPYLLARDNNNCGGANVTFSGFYVRAK</sequence>
<evidence type="ECO:0000256" key="1">
    <source>
        <dbReference type="SAM" id="SignalP"/>
    </source>
</evidence>
<accession>A0A1H9LKK5</accession>
<proteinExistence type="predicted"/>